<feature type="domain" description="Heat-inducible transcription repressor HrcA C-terminal" evidence="6">
    <location>
        <begin position="111"/>
        <end position="318"/>
    </location>
</feature>
<evidence type="ECO:0000313" key="7">
    <source>
        <dbReference type="EMBL" id="AZZ65725.1"/>
    </source>
</evidence>
<dbReference type="Proteomes" id="UP000256585">
    <property type="component" value="Chromosome"/>
</dbReference>
<dbReference type="PIRSF" id="PIRSF005485">
    <property type="entry name" value="HrcA"/>
    <property type="match status" value="1"/>
</dbReference>
<dbReference type="InterPro" id="IPR021153">
    <property type="entry name" value="HrcA_C"/>
</dbReference>
<dbReference type="KEGG" id="mphc:DMC14_002965"/>
<dbReference type="SUPFAM" id="SSF46785">
    <property type="entry name" value="Winged helix' DNA-binding domain"/>
    <property type="match status" value="1"/>
</dbReference>
<comment type="function">
    <text evidence="5">Negative regulator of class I heat shock genes (grpE-dnaK-dnaJ and groELS operons). Prevents heat-shock induction of these operons.</text>
</comment>
<dbReference type="AlphaFoldDB" id="A0A3T0TUE4"/>
<dbReference type="Pfam" id="PF01628">
    <property type="entry name" value="HrcA"/>
    <property type="match status" value="1"/>
</dbReference>
<evidence type="ECO:0000313" key="8">
    <source>
        <dbReference type="Proteomes" id="UP000256585"/>
    </source>
</evidence>
<keyword evidence="8" id="KW-1185">Reference proteome</keyword>
<evidence type="ECO:0000259" key="6">
    <source>
        <dbReference type="Pfam" id="PF01628"/>
    </source>
</evidence>
<evidence type="ECO:0000256" key="3">
    <source>
        <dbReference type="ARBA" id="ARBA00023016"/>
    </source>
</evidence>
<proteinExistence type="inferred from homology"/>
<dbReference type="Gene3D" id="3.30.390.60">
    <property type="entry name" value="Heat-inducible transcription repressor hrca homolog, domain 3"/>
    <property type="match status" value="1"/>
</dbReference>
<dbReference type="HAMAP" id="MF_00081">
    <property type="entry name" value="HrcA"/>
    <property type="match status" value="1"/>
</dbReference>
<keyword evidence="2 5" id="KW-0805">Transcription regulation</keyword>
<dbReference type="InterPro" id="IPR036388">
    <property type="entry name" value="WH-like_DNA-bd_sf"/>
</dbReference>
<evidence type="ECO:0000256" key="5">
    <source>
        <dbReference type="HAMAP-Rule" id="MF_00081"/>
    </source>
</evidence>
<evidence type="ECO:0000256" key="1">
    <source>
        <dbReference type="ARBA" id="ARBA00022491"/>
    </source>
</evidence>
<dbReference type="PANTHER" id="PTHR34824:SF1">
    <property type="entry name" value="HEAT-INDUCIBLE TRANSCRIPTION REPRESSOR HRCA"/>
    <property type="match status" value="1"/>
</dbReference>
<name>A0A3T0TUE4_9BACT</name>
<dbReference type="SUPFAM" id="SSF55781">
    <property type="entry name" value="GAF domain-like"/>
    <property type="match status" value="1"/>
</dbReference>
<protein>
    <recommendedName>
        <fullName evidence="5">Heat-inducible transcription repressor HrcA</fullName>
    </recommendedName>
</protein>
<dbReference type="InterPro" id="IPR023120">
    <property type="entry name" value="WHTH_transcript_rep_HrcA_IDD"/>
</dbReference>
<organism evidence="7 8">
    <name type="scientific">Metamycoplasma phocicerebrale</name>
    <dbReference type="NCBI Taxonomy" id="142649"/>
    <lineage>
        <taxon>Bacteria</taxon>
        <taxon>Bacillati</taxon>
        <taxon>Mycoplasmatota</taxon>
        <taxon>Mycoplasmoidales</taxon>
        <taxon>Metamycoplasmataceae</taxon>
        <taxon>Metamycoplasma</taxon>
    </lineage>
</organism>
<dbReference type="EMBL" id="CP033058">
    <property type="protein sequence ID" value="AZZ65725.1"/>
    <property type="molecule type" value="Genomic_DNA"/>
</dbReference>
<dbReference type="RefSeq" id="WP_116171452.1">
    <property type="nucleotide sequence ID" value="NZ_CP033058.2"/>
</dbReference>
<dbReference type="NCBIfam" id="TIGR00331">
    <property type="entry name" value="hrcA"/>
    <property type="match status" value="1"/>
</dbReference>
<dbReference type="GO" id="GO:0003677">
    <property type="term" value="F:DNA binding"/>
    <property type="evidence" value="ECO:0007669"/>
    <property type="project" value="InterPro"/>
</dbReference>
<dbReference type="PANTHER" id="PTHR34824">
    <property type="entry name" value="HEAT-INDUCIBLE TRANSCRIPTION REPRESSOR HRCA"/>
    <property type="match status" value="1"/>
</dbReference>
<sequence length="338" mass="38684">MDNNEQKTPVLKDRHLNIFKMIVEVFFETGEPVGSKKLVESKQLKLSSATIRNIMAELEEIGFLEKPHTSGGRIPSTKGLEFYTLNIAYDPQKFWNQKLEDLLAKRRLNIDTTLDEAANLIGKMAHFTVVASSNNQGERLRSIQLIPLNEISAVIVIVTSSGNVQNKIFNFEKNIELNDLRIAIRLLKERLIDTPLVELATKTQALIPLFKEKIVNYEIILQKFIKTIFTFEEKIENKTYNKNAIILSKNISRAEIVKVLDLIEHQSVWETIENNIDEDNNIKLDYSRPNLNIISKKINFDNDKNIKEITIVGPKNIDIEEGLEAITVLEKLVKKGCK</sequence>
<keyword evidence="4 5" id="KW-0804">Transcription</keyword>
<comment type="similarity">
    <text evidence="5">Belongs to the HrcA family.</text>
</comment>
<keyword evidence="3 5" id="KW-0346">Stress response</keyword>
<keyword evidence="1 5" id="KW-0678">Repressor</keyword>
<accession>A0A3T0TUE4</accession>
<dbReference type="InterPro" id="IPR002571">
    <property type="entry name" value="HrcA"/>
</dbReference>
<dbReference type="GO" id="GO:0045892">
    <property type="term" value="P:negative regulation of DNA-templated transcription"/>
    <property type="evidence" value="ECO:0007669"/>
    <property type="project" value="UniProtKB-UniRule"/>
</dbReference>
<evidence type="ECO:0000256" key="2">
    <source>
        <dbReference type="ARBA" id="ARBA00023015"/>
    </source>
</evidence>
<dbReference type="OrthoDB" id="9783139at2"/>
<dbReference type="Gene3D" id="3.30.450.40">
    <property type="match status" value="1"/>
</dbReference>
<dbReference type="InterPro" id="IPR036390">
    <property type="entry name" value="WH_DNA-bd_sf"/>
</dbReference>
<evidence type="ECO:0000256" key="4">
    <source>
        <dbReference type="ARBA" id="ARBA00023163"/>
    </source>
</evidence>
<reference evidence="7" key="1">
    <citation type="submission" date="2019-03" db="EMBL/GenBank/DDBJ databases">
        <title>Draft Sequence and Annotation of the Mycoplasma phocicerebrale Strain 1049T Genome.</title>
        <authorList>
            <person name="Frasca S.Jr."/>
            <person name="Kutish G.F."/>
            <person name="Castellanos Gell J."/>
            <person name="Michaels D.L."/>
            <person name="Brown D.R."/>
        </authorList>
    </citation>
    <scope>NUCLEOTIDE SEQUENCE</scope>
    <source>
        <strain evidence="7">1049</strain>
    </source>
</reference>
<dbReference type="InterPro" id="IPR029016">
    <property type="entry name" value="GAF-like_dom_sf"/>
</dbReference>
<dbReference type="Gene3D" id="1.10.10.10">
    <property type="entry name" value="Winged helix-like DNA-binding domain superfamily/Winged helix DNA-binding domain"/>
    <property type="match status" value="1"/>
</dbReference>
<gene>
    <name evidence="5 7" type="primary">hrcA</name>
    <name evidence="7" type="ORF">DMC14_002965</name>
</gene>